<protein>
    <submittedName>
        <fullName evidence="4">DUF4115 domain-containing protein</fullName>
    </submittedName>
</protein>
<keyword evidence="5" id="KW-1185">Reference proteome</keyword>
<feature type="compositionally biased region" description="Polar residues" evidence="1">
    <location>
        <begin position="357"/>
        <end position="368"/>
    </location>
</feature>
<gene>
    <name evidence="4" type="ORF">CKO21_07715</name>
</gene>
<feature type="transmembrane region" description="Helical" evidence="2">
    <location>
        <begin position="132"/>
        <end position="150"/>
    </location>
</feature>
<dbReference type="AlphaFoldDB" id="A0A934QHI7"/>
<keyword evidence="2" id="KW-0812">Transmembrane</keyword>
<accession>A0A934QHI7</accession>
<dbReference type="InterPro" id="IPR050400">
    <property type="entry name" value="Bact_Cytoskel_RodZ"/>
</dbReference>
<dbReference type="InterPro" id="IPR001387">
    <property type="entry name" value="Cro/C1-type_HTH"/>
</dbReference>
<dbReference type="EMBL" id="NRRE01000020">
    <property type="protein sequence ID" value="MBK1697133.1"/>
    <property type="molecule type" value="Genomic_DNA"/>
</dbReference>
<name>A0A934QHI7_9PROT</name>
<dbReference type="PANTHER" id="PTHR34475:SF1">
    <property type="entry name" value="CYTOSKELETON PROTEIN RODZ"/>
    <property type="match status" value="1"/>
</dbReference>
<feature type="region of interest" description="Disordered" evidence="1">
    <location>
        <begin position="1"/>
        <end position="39"/>
    </location>
</feature>
<dbReference type="Gene3D" id="1.10.260.40">
    <property type="entry name" value="lambda repressor-like DNA-binding domains"/>
    <property type="match status" value="1"/>
</dbReference>
<dbReference type="InterPro" id="IPR025194">
    <property type="entry name" value="RodZ-like_C"/>
</dbReference>
<evidence type="ECO:0000256" key="2">
    <source>
        <dbReference type="SAM" id="Phobius"/>
    </source>
</evidence>
<feature type="region of interest" description="Disordered" evidence="1">
    <location>
        <begin position="175"/>
        <end position="378"/>
    </location>
</feature>
<reference evidence="4" key="1">
    <citation type="submission" date="2017-08" db="EMBL/GenBank/DDBJ databases">
        <authorList>
            <person name="Imhoff J.F."/>
            <person name="Rahn T."/>
            <person name="Kuenzel S."/>
            <person name="Neulinger S.C."/>
        </authorList>
    </citation>
    <scope>NUCLEOTIDE SEQUENCE</scope>
    <source>
        <strain evidence="4">DSM 9154</strain>
    </source>
</reference>
<dbReference type="CDD" id="cd00093">
    <property type="entry name" value="HTH_XRE"/>
    <property type="match status" value="1"/>
</dbReference>
<dbReference type="InterPro" id="IPR010982">
    <property type="entry name" value="Lambda_DNA-bd_dom_sf"/>
</dbReference>
<evidence type="ECO:0000313" key="5">
    <source>
        <dbReference type="Proteomes" id="UP000778970"/>
    </source>
</evidence>
<keyword evidence="2" id="KW-0472">Membrane</keyword>
<keyword evidence="2" id="KW-1133">Transmembrane helix</keyword>
<feature type="compositionally biased region" description="Low complexity" evidence="1">
    <location>
        <begin position="263"/>
        <end position="280"/>
    </location>
</feature>
<evidence type="ECO:0000256" key="1">
    <source>
        <dbReference type="SAM" id="MobiDB-lite"/>
    </source>
</evidence>
<feature type="compositionally biased region" description="Low complexity" evidence="1">
    <location>
        <begin position="324"/>
        <end position="338"/>
    </location>
</feature>
<reference evidence="4" key="2">
    <citation type="journal article" date="2020" name="Microorganisms">
        <title>Osmotic Adaptation and Compatible Solute Biosynthesis of Phototrophic Bacteria as Revealed from Genome Analyses.</title>
        <authorList>
            <person name="Imhoff J.F."/>
            <person name="Rahn T."/>
            <person name="Kunzel S."/>
            <person name="Keller A."/>
            <person name="Neulinger S.C."/>
        </authorList>
    </citation>
    <scope>NUCLEOTIDE SEQUENCE</scope>
    <source>
        <strain evidence="4">DSM 9154</strain>
    </source>
</reference>
<proteinExistence type="predicted"/>
<organism evidence="4 5">
    <name type="scientific">Rhodovibrio salinarum</name>
    <dbReference type="NCBI Taxonomy" id="1087"/>
    <lineage>
        <taxon>Bacteria</taxon>
        <taxon>Pseudomonadati</taxon>
        <taxon>Pseudomonadota</taxon>
        <taxon>Alphaproteobacteria</taxon>
        <taxon>Rhodospirillales</taxon>
        <taxon>Rhodovibrionaceae</taxon>
        <taxon>Rhodovibrio</taxon>
    </lineage>
</organism>
<feature type="domain" description="Cytoskeleton protein RodZ-like C-terminal" evidence="3">
    <location>
        <begin position="387"/>
        <end position="454"/>
    </location>
</feature>
<dbReference type="GO" id="GO:0003677">
    <property type="term" value="F:DNA binding"/>
    <property type="evidence" value="ECO:0007669"/>
    <property type="project" value="InterPro"/>
</dbReference>
<dbReference type="Pfam" id="PF13464">
    <property type="entry name" value="RodZ_C"/>
    <property type="match status" value="1"/>
</dbReference>
<dbReference type="RefSeq" id="WP_081728407.1">
    <property type="nucleotide sequence ID" value="NZ_NRRE01000020.1"/>
</dbReference>
<sequence length="468" mass="48543">MADDTKRAYAQSAQGEPHPGWGEPSLGGGGQRESVGERLRRERETYGLHLREVSESLRIRYAYLDAIERSAFDELPGPTYAVGFVRGYAQFLGLDDDRIVQRFKEESQGLKRDQELHFPEPVNEGKIPGGTILVLSIVLVAVAYGAWAYLSDGERSVADLVPEVPESLQRMVGATEQPPVPEATDLGSDSADTPAAGTEDRGQDGLETEQVADLPETAPEPDVSGERANATADEAPLESPDSGGGRSEGRGANAAAPSEAPETTGDAADAADGGSSQTASETGEGRTIPQAPDQTASAAGDSGESAPALGGDGEIDLPDAPSTNGDTAQAAADTASSNPAPPEVPEMQQDDSGIPTAPQQTQSASADTQGDDGRTFGASTANSRVTLIATARSWVQVRGPDDSLVLTRLLRPGDRYNVPDRPGLTLHTGNAGGLQVMVDGQEIGTLGVDGEVRRGILLEPQALGTTGG</sequence>
<evidence type="ECO:0000259" key="3">
    <source>
        <dbReference type="Pfam" id="PF13464"/>
    </source>
</evidence>
<dbReference type="Pfam" id="PF13413">
    <property type="entry name" value="HTH_25"/>
    <property type="match status" value="1"/>
</dbReference>
<dbReference type="Proteomes" id="UP000778970">
    <property type="component" value="Unassembled WGS sequence"/>
</dbReference>
<dbReference type="PANTHER" id="PTHR34475">
    <property type="match status" value="1"/>
</dbReference>
<comment type="caution">
    <text evidence="4">The sequence shown here is derived from an EMBL/GenBank/DDBJ whole genome shotgun (WGS) entry which is preliminary data.</text>
</comment>
<evidence type="ECO:0000313" key="4">
    <source>
        <dbReference type="EMBL" id="MBK1697133.1"/>
    </source>
</evidence>